<dbReference type="Pfam" id="PF07726">
    <property type="entry name" value="AAA_3"/>
    <property type="match status" value="1"/>
</dbReference>
<dbReference type="EMBL" id="NRRV01000002">
    <property type="protein sequence ID" value="MBK1629458.1"/>
    <property type="molecule type" value="Genomic_DNA"/>
</dbReference>
<dbReference type="PANTHER" id="PTHR42759:SF1">
    <property type="entry name" value="MAGNESIUM-CHELATASE SUBUNIT CHLD"/>
    <property type="match status" value="1"/>
</dbReference>
<reference evidence="4 5" key="1">
    <citation type="journal article" date="2020" name="Microorganisms">
        <title>Osmotic Adaptation and Compatible Solute Biosynthesis of Phototrophic Bacteria as Revealed from Genome Analyses.</title>
        <authorList>
            <person name="Imhoff J.F."/>
            <person name="Rahn T."/>
            <person name="Kunzel S."/>
            <person name="Keller A."/>
            <person name="Neulinger S.C."/>
        </authorList>
    </citation>
    <scope>NUCLEOTIDE SEQUENCE [LARGE SCALE GENOMIC DNA]</scope>
    <source>
        <strain evidence="4 5">DSM 6210</strain>
    </source>
</reference>
<feature type="domain" description="ATPase AAA-3" evidence="2">
    <location>
        <begin position="62"/>
        <end position="192"/>
    </location>
</feature>
<comment type="caution">
    <text evidence="4">The sequence shown here is derived from an EMBL/GenBank/DDBJ whole genome shotgun (WGS) entry which is preliminary data.</text>
</comment>
<dbReference type="RefSeq" id="WP_200233415.1">
    <property type="nucleotide sequence ID" value="NZ_NRRV01000002.1"/>
</dbReference>
<evidence type="ECO:0000313" key="4">
    <source>
        <dbReference type="EMBL" id="MBK1629458.1"/>
    </source>
</evidence>
<protein>
    <submittedName>
        <fullName evidence="4">AAA family ATPase</fullName>
    </submittedName>
</protein>
<dbReference type="SUPFAM" id="SSF52540">
    <property type="entry name" value="P-loop containing nucleoside triphosphate hydrolases"/>
    <property type="match status" value="1"/>
</dbReference>
<feature type="domain" description="ChlI/MoxR AAA lid" evidence="3">
    <location>
        <begin position="275"/>
        <end position="340"/>
    </location>
</feature>
<dbReference type="Gene3D" id="3.40.50.300">
    <property type="entry name" value="P-loop containing nucleotide triphosphate hydrolases"/>
    <property type="match status" value="1"/>
</dbReference>
<evidence type="ECO:0000256" key="1">
    <source>
        <dbReference type="SAM" id="MobiDB-lite"/>
    </source>
</evidence>
<evidence type="ECO:0000259" key="2">
    <source>
        <dbReference type="Pfam" id="PF07726"/>
    </source>
</evidence>
<feature type="region of interest" description="Disordered" evidence="1">
    <location>
        <begin position="1"/>
        <end position="29"/>
    </location>
</feature>
<accession>A0ABS1CCJ7</accession>
<dbReference type="InterPro" id="IPR050764">
    <property type="entry name" value="CbbQ/NirQ/NorQ/GpvN"/>
</dbReference>
<gene>
    <name evidence="4" type="ORF">CKO31_01635</name>
</gene>
<evidence type="ECO:0000259" key="3">
    <source>
        <dbReference type="Pfam" id="PF17863"/>
    </source>
</evidence>
<organism evidence="4 5">
    <name type="scientific">Thiohalocapsa halophila</name>
    <dbReference type="NCBI Taxonomy" id="69359"/>
    <lineage>
        <taxon>Bacteria</taxon>
        <taxon>Pseudomonadati</taxon>
        <taxon>Pseudomonadota</taxon>
        <taxon>Gammaproteobacteria</taxon>
        <taxon>Chromatiales</taxon>
        <taxon>Chromatiaceae</taxon>
        <taxon>Thiohalocapsa</taxon>
    </lineage>
</organism>
<dbReference type="PIRSF" id="PIRSF002849">
    <property type="entry name" value="AAA_ATPase_chaperone_MoxR_prd"/>
    <property type="match status" value="1"/>
</dbReference>
<sequence>MSQPSPETTARASRVQESPAANPASSPDQAAFARLRADLRGRIVGQDALIERLLIALLADGHLLVEGAPGLAKTTAVKELAARIEGDFQRVQFTPDLLPGDLTGTDVYRAETGSFHFQPGPLFHNLVLADEVNRAPAKVQSALLEAMGERQITVGGRTYQLPWPFLVMATQNPIEQEGTYPLPEAQLDRFLMHVRVDYPDPASERSILDIARAEARGRLHRPDTDEASQIGHAQIHAARDAVMDLHMAAQLEEYLIQLVLASRDPAPYDADLARLVDYGASPRATIALDRCARAHAWLRGAEYVTPEDVHAVAYDVLRHRVLLSYAAEAEGVDTDAFVAELIRQVPAV</sequence>
<dbReference type="Proteomes" id="UP000748752">
    <property type="component" value="Unassembled WGS sequence"/>
</dbReference>
<dbReference type="PANTHER" id="PTHR42759">
    <property type="entry name" value="MOXR FAMILY PROTEIN"/>
    <property type="match status" value="1"/>
</dbReference>
<dbReference type="Pfam" id="PF17863">
    <property type="entry name" value="AAA_lid_2"/>
    <property type="match status" value="1"/>
</dbReference>
<dbReference type="InterPro" id="IPR027417">
    <property type="entry name" value="P-loop_NTPase"/>
</dbReference>
<dbReference type="Gene3D" id="1.10.8.80">
    <property type="entry name" value="Magnesium chelatase subunit I, C-Terminal domain"/>
    <property type="match status" value="1"/>
</dbReference>
<evidence type="ECO:0000313" key="5">
    <source>
        <dbReference type="Proteomes" id="UP000748752"/>
    </source>
</evidence>
<keyword evidence="5" id="KW-1185">Reference proteome</keyword>
<dbReference type="InterPro" id="IPR011703">
    <property type="entry name" value="ATPase_AAA-3"/>
</dbReference>
<proteinExistence type="predicted"/>
<feature type="compositionally biased region" description="Polar residues" evidence="1">
    <location>
        <begin position="1"/>
        <end position="11"/>
    </location>
</feature>
<dbReference type="InterPro" id="IPR041628">
    <property type="entry name" value="ChlI/MoxR_AAA_lid"/>
</dbReference>
<name>A0ABS1CCJ7_9GAMM</name>